<dbReference type="RefSeq" id="WP_035130424.1">
    <property type="nucleotide sequence ID" value="NZ_JPMD01000006.1"/>
</dbReference>
<dbReference type="PANTHER" id="PTHR10846:SF8">
    <property type="entry name" value="INNER MEMBRANE PROTEIN YRBG"/>
    <property type="match status" value="1"/>
</dbReference>
<feature type="domain" description="Sodium/calcium exchanger membrane region" evidence="6">
    <location>
        <begin position="180"/>
        <end position="337"/>
    </location>
</feature>
<feature type="transmembrane region" description="Helical" evidence="5">
    <location>
        <begin position="288"/>
        <end position="309"/>
    </location>
</feature>
<reference evidence="7 8" key="1">
    <citation type="submission" date="2014-07" db="EMBL/GenBank/DDBJ databases">
        <title>Draft genome of Clostridium sulfidigenes 113A isolated from sediments associated with methane hydrate from Krishna Godavari basin.</title>
        <authorList>
            <person name="Honkalas V.S."/>
            <person name="Dabir A.P."/>
            <person name="Arora P."/>
            <person name="Dhakephalkar P.K."/>
        </authorList>
    </citation>
    <scope>NUCLEOTIDE SEQUENCE [LARGE SCALE GENOMIC DNA]</scope>
    <source>
        <strain evidence="7 8">113A</strain>
    </source>
</reference>
<dbReference type="Pfam" id="PF01699">
    <property type="entry name" value="Na_Ca_ex"/>
    <property type="match status" value="2"/>
</dbReference>
<dbReference type="eggNOG" id="COG0530">
    <property type="taxonomic scope" value="Bacteria"/>
</dbReference>
<dbReference type="STRING" id="318464.IO99_03785"/>
<accession>A0A084JG78</accession>
<feature type="transmembrane region" description="Helical" evidence="5">
    <location>
        <begin position="177"/>
        <end position="199"/>
    </location>
</feature>
<evidence type="ECO:0000256" key="5">
    <source>
        <dbReference type="SAM" id="Phobius"/>
    </source>
</evidence>
<feature type="domain" description="Sodium/calcium exchanger membrane region" evidence="6">
    <location>
        <begin position="7"/>
        <end position="142"/>
    </location>
</feature>
<feature type="transmembrane region" description="Helical" evidence="5">
    <location>
        <begin position="245"/>
        <end position="268"/>
    </location>
</feature>
<evidence type="ECO:0000256" key="3">
    <source>
        <dbReference type="ARBA" id="ARBA00022989"/>
    </source>
</evidence>
<feature type="transmembrane region" description="Helical" evidence="5">
    <location>
        <begin position="321"/>
        <end position="339"/>
    </location>
</feature>
<organism evidence="7 8">
    <name type="scientific">Clostridium sulfidigenes</name>
    <dbReference type="NCBI Taxonomy" id="318464"/>
    <lineage>
        <taxon>Bacteria</taxon>
        <taxon>Bacillati</taxon>
        <taxon>Bacillota</taxon>
        <taxon>Clostridia</taxon>
        <taxon>Eubacteriales</taxon>
        <taxon>Clostridiaceae</taxon>
        <taxon>Clostridium</taxon>
    </lineage>
</organism>
<dbReference type="EMBL" id="JPMD01000006">
    <property type="protein sequence ID" value="KEZ87962.1"/>
    <property type="molecule type" value="Genomic_DNA"/>
</dbReference>
<dbReference type="NCBIfam" id="TIGR00367">
    <property type="entry name" value="calcium/sodium antiporter"/>
    <property type="match status" value="1"/>
</dbReference>
<feature type="transmembrane region" description="Helical" evidence="5">
    <location>
        <begin position="37"/>
        <end position="58"/>
    </location>
</feature>
<keyword evidence="8" id="KW-1185">Reference proteome</keyword>
<dbReference type="InterPro" id="IPR044880">
    <property type="entry name" value="NCX_ion-bd_dom_sf"/>
</dbReference>
<dbReference type="Gene3D" id="1.20.1420.30">
    <property type="entry name" value="NCX, central ion-binding region"/>
    <property type="match status" value="1"/>
</dbReference>
<feature type="transmembrane region" description="Helical" evidence="5">
    <location>
        <begin position="103"/>
        <end position="120"/>
    </location>
</feature>
<name>A0A084JG78_9CLOT</name>
<evidence type="ECO:0000313" key="7">
    <source>
        <dbReference type="EMBL" id="KEZ87962.1"/>
    </source>
</evidence>
<keyword evidence="2 5" id="KW-0812">Transmembrane</keyword>
<dbReference type="GO" id="GO:0008273">
    <property type="term" value="F:calcium, potassium:sodium antiporter activity"/>
    <property type="evidence" value="ECO:0007669"/>
    <property type="project" value="TreeGrafter"/>
</dbReference>
<sequence>MEMFLPIVMFIIGIIVIIKGGDIFVDSAMWIAEITGIPKIIIGATIVSLATTLPEFFIASMATIMGSPEIAVGNAIGAIICNTGLVLAISMIAMPVEVEKKRFMPRAFMMVVSMVLLLLFSTDGNINRIEGVVLLGLFVYYIRKNIKGAKKSLEIPDETAMTIDEISVRRRVKKREFAKHIVVFIIGAILIGCGARLLVVNAQIIARYYGVTEGVISLTIMALGTSLPELTTVLTSIYKKESGVAVGNVIGANILNITMTIAASSILARGGLVLNSRNIHIFNASFISFNQTILLDIPVALLLMLLIILPISTNGRYSKRNGIMLLSVYIIYISFLILII</sequence>
<evidence type="ECO:0000313" key="8">
    <source>
        <dbReference type="Proteomes" id="UP000028542"/>
    </source>
</evidence>
<dbReference type="PANTHER" id="PTHR10846">
    <property type="entry name" value="SODIUM/POTASSIUM/CALCIUM EXCHANGER"/>
    <property type="match status" value="1"/>
</dbReference>
<dbReference type="GO" id="GO:0006874">
    <property type="term" value="P:intracellular calcium ion homeostasis"/>
    <property type="evidence" value="ECO:0007669"/>
    <property type="project" value="TreeGrafter"/>
</dbReference>
<dbReference type="InterPro" id="IPR004837">
    <property type="entry name" value="NaCa_Exmemb"/>
</dbReference>
<dbReference type="Proteomes" id="UP000028542">
    <property type="component" value="Unassembled WGS sequence"/>
</dbReference>
<comment type="subcellular location">
    <subcellularLocation>
        <location evidence="1">Membrane</location>
        <topology evidence="1">Multi-pass membrane protein</topology>
    </subcellularLocation>
</comment>
<evidence type="ECO:0000256" key="1">
    <source>
        <dbReference type="ARBA" id="ARBA00004141"/>
    </source>
</evidence>
<evidence type="ECO:0000256" key="4">
    <source>
        <dbReference type="ARBA" id="ARBA00023136"/>
    </source>
</evidence>
<dbReference type="InterPro" id="IPR004481">
    <property type="entry name" value="K/Na/Ca-exchanger"/>
</dbReference>
<dbReference type="GO" id="GO:0005886">
    <property type="term" value="C:plasma membrane"/>
    <property type="evidence" value="ECO:0007669"/>
    <property type="project" value="TreeGrafter"/>
</dbReference>
<feature type="transmembrane region" description="Helical" evidence="5">
    <location>
        <begin position="70"/>
        <end position="91"/>
    </location>
</feature>
<feature type="transmembrane region" description="Helical" evidence="5">
    <location>
        <begin position="6"/>
        <end position="25"/>
    </location>
</feature>
<proteinExistence type="predicted"/>
<dbReference type="GO" id="GO:0005262">
    <property type="term" value="F:calcium channel activity"/>
    <property type="evidence" value="ECO:0007669"/>
    <property type="project" value="TreeGrafter"/>
</dbReference>
<keyword evidence="4 5" id="KW-0472">Membrane</keyword>
<evidence type="ECO:0000259" key="6">
    <source>
        <dbReference type="Pfam" id="PF01699"/>
    </source>
</evidence>
<dbReference type="AlphaFoldDB" id="A0A084JG78"/>
<gene>
    <name evidence="7" type="ORF">IO99_03785</name>
</gene>
<protein>
    <recommendedName>
        <fullName evidence="6">Sodium/calcium exchanger membrane region domain-containing protein</fullName>
    </recommendedName>
</protein>
<evidence type="ECO:0000256" key="2">
    <source>
        <dbReference type="ARBA" id="ARBA00022692"/>
    </source>
</evidence>
<keyword evidence="3 5" id="KW-1133">Transmembrane helix</keyword>
<comment type="caution">
    <text evidence="7">The sequence shown here is derived from an EMBL/GenBank/DDBJ whole genome shotgun (WGS) entry which is preliminary data.</text>
</comment>